<accession>A0ABQ5UKP9</accession>
<protein>
    <submittedName>
        <fullName evidence="6">Transcriptional regulator</fullName>
    </submittedName>
</protein>
<dbReference type="PROSITE" id="PS50042">
    <property type="entry name" value="CNMP_BINDING_3"/>
    <property type="match status" value="1"/>
</dbReference>
<feature type="domain" description="HTH crp-type" evidence="5">
    <location>
        <begin position="147"/>
        <end position="214"/>
    </location>
</feature>
<dbReference type="Pfam" id="PF13545">
    <property type="entry name" value="HTH_Crp_2"/>
    <property type="match status" value="1"/>
</dbReference>
<dbReference type="InterPro" id="IPR018490">
    <property type="entry name" value="cNMP-bd_dom_sf"/>
</dbReference>
<proteinExistence type="predicted"/>
<comment type="caution">
    <text evidence="6">The sequence shown here is derived from an EMBL/GenBank/DDBJ whole genome shotgun (WGS) entry which is preliminary data.</text>
</comment>
<organism evidence="6 7">
    <name type="scientific">Maritalea porphyrae</name>
    <dbReference type="NCBI Taxonomy" id="880732"/>
    <lineage>
        <taxon>Bacteria</taxon>
        <taxon>Pseudomonadati</taxon>
        <taxon>Pseudomonadota</taxon>
        <taxon>Alphaproteobacteria</taxon>
        <taxon>Hyphomicrobiales</taxon>
        <taxon>Devosiaceae</taxon>
        <taxon>Maritalea</taxon>
    </lineage>
</organism>
<dbReference type="Pfam" id="PF00027">
    <property type="entry name" value="cNMP_binding"/>
    <property type="match status" value="1"/>
</dbReference>
<dbReference type="InterPro" id="IPR000595">
    <property type="entry name" value="cNMP-bd_dom"/>
</dbReference>
<feature type="domain" description="Cyclic nucleotide-binding" evidence="4">
    <location>
        <begin position="14"/>
        <end position="133"/>
    </location>
</feature>
<reference evidence="6" key="2">
    <citation type="submission" date="2023-01" db="EMBL/GenBank/DDBJ databases">
        <title>Draft genome sequence of Maritalea porphyrae strain NBRC 107169.</title>
        <authorList>
            <person name="Sun Q."/>
            <person name="Mori K."/>
        </authorList>
    </citation>
    <scope>NUCLEOTIDE SEQUENCE</scope>
    <source>
        <strain evidence="6">NBRC 107169</strain>
    </source>
</reference>
<keyword evidence="2" id="KW-0238">DNA-binding</keyword>
<dbReference type="CDD" id="cd00038">
    <property type="entry name" value="CAP_ED"/>
    <property type="match status" value="1"/>
</dbReference>
<gene>
    <name evidence="6" type="primary">ftrB</name>
    <name evidence="6" type="ORF">GCM10007879_00870</name>
</gene>
<evidence type="ECO:0000256" key="1">
    <source>
        <dbReference type="ARBA" id="ARBA00023015"/>
    </source>
</evidence>
<dbReference type="EMBL" id="BSNI01000001">
    <property type="protein sequence ID" value="GLQ15838.1"/>
    <property type="molecule type" value="Genomic_DNA"/>
</dbReference>
<dbReference type="Proteomes" id="UP001161405">
    <property type="component" value="Unassembled WGS sequence"/>
</dbReference>
<evidence type="ECO:0000256" key="2">
    <source>
        <dbReference type="ARBA" id="ARBA00023125"/>
    </source>
</evidence>
<evidence type="ECO:0000313" key="6">
    <source>
        <dbReference type="EMBL" id="GLQ15838.1"/>
    </source>
</evidence>
<keyword evidence="3" id="KW-0804">Transcription</keyword>
<dbReference type="Gene3D" id="1.10.10.10">
    <property type="entry name" value="Winged helix-like DNA-binding domain superfamily/Winged helix DNA-binding domain"/>
    <property type="match status" value="1"/>
</dbReference>
<dbReference type="InterPro" id="IPR036388">
    <property type="entry name" value="WH-like_DNA-bd_sf"/>
</dbReference>
<evidence type="ECO:0000259" key="5">
    <source>
        <dbReference type="PROSITE" id="PS51063"/>
    </source>
</evidence>
<dbReference type="PANTHER" id="PTHR24567:SF26">
    <property type="entry name" value="REGULATORY PROTEIN YEIL"/>
    <property type="match status" value="1"/>
</dbReference>
<reference evidence="6" key="1">
    <citation type="journal article" date="2014" name="Int. J. Syst. Evol. Microbiol.">
        <title>Complete genome of a new Firmicutes species belonging to the dominant human colonic microbiota ('Ruminococcus bicirculans') reveals two chromosomes and a selective capacity to utilize plant glucans.</title>
        <authorList>
            <consortium name="NISC Comparative Sequencing Program"/>
            <person name="Wegmann U."/>
            <person name="Louis P."/>
            <person name="Goesmann A."/>
            <person name="Henrissat B."/>
            <person name="Duncan S.H."/>
            <person name="Flint H.J."/>
        </authorList>
    </citation>
    <scope>NUCLEOTIDE SEQUENCE</scope>
    <source>
        <strain evidence="6">NBRC 107169</strain>
    </source>
</reference>
<dbReference type="InterPro" id="IPR050397">
    <property type="entry name" value="Env_Response_Regulators"/>
</dbReference>
<dbReference type="SMART" id="SM00100">
    <property type="entry name" value="cNMP"/>
    <property type="match status" value="1"/>
</dbReference>
<evidence type="ECO:0000256" key="3">
    <source>
        <dbReference type="ARBA" id="ARBA00023163"/>
    </source>
</evidence>
<dbReference type="InterPro" id="IPR014710">
    <property type="entry name" value="RmlC-like_jellyroll"/>
</dbReference>
<dbReference type="PANTHER" id="PTHR24567">
    <property type="entry name" value="CRP FAMILY TRANSCRIPTIONAL REGULATORY PROTEIN"/>
    <property type="match status" value="1"/>
</dbReference>
<evidence type="ECO:0000259" key="4">
    <source>
        <dbReference type="PROSITE" id="PS50042"/>
    </source>
</evidence>
<keyword evidence="7" id="KW-1185">Reference proteome</keyword>
<dbReference type="InterPro" id="IPR012318">
    <property type="entry name" value="HTH_CRP"/>
</dbReference>
<dbReference type="Gene3D" id="2.60.120.10">
    <property type="entry name" value="Jelly Rolls"/>
    <property type="match status" value="1"/>
</dbReference>
<sequence length="231" mass="26123">MRPDDLPQIRELNIFEGISDENFDELMRASFLQTFPAQMELIEEGEPADFLHIVVEGCVELFASTNGRESTMAMVYPVSSFILAAILRDAVYLMSARTNKKSRVLMIPAVSVREVFDKDPAFSKAMVMELANCYRGVIKEHKNLKLRTSVERLANRLLRYRQKQQSDQVTLPYDKKILASNLGMTPENLSRAFNTLKPYGVKVEGNKITLTDIEALATFAKPSKLIDDLAI</sequence>
<dbReference type="SUPFAM" id="SSF51206">
    <property type="entry name" value="cAMP-binding domain-like"/>
    <property type="match status" value="1"/>
</dbReference>
<dbReference type="InterPro" id="IPR036390">
    <property type="entry name" value="WH_DNA-bd_sf"/>
</dbReference>
<evidence type="ECO:0000313" key="7">
    <source>
        <dbReference type="Proteomes" id="UP001161405"/>
    </source>
</evidence>
<keyword evidence="1" id="KW-0805">Transcription regulation</keyword>
<dbReference type="SUPFAM" id="SSF46785">
    <property type="entry name" value="Winged helix' DNA-binding domain"/>
    <property type="match status" value="1"/>
</dbReference>
<name>A0ABQ5UKP9_9HYPH</name>
<dbReference type="NCBIfam" id="NF006901">
    <property type="entry name" value="PRK09392.1"/>
    <property type="match status" value="1"/>
</dbReference>
<dbReference type="RefSeq" id="WP_284360905.1">
    <property type="nucleotide sequence ID" value="NZ_BSNI01000001.1"/>
</dbReference>
<dbReference type="PROSITE" id="PS51063">
    <property type="entry name" value="HTH_CRP_2"/>
    <property type="match status" value="1"/>
</dbReference>